<evidence type="ECO:0000313" key="2">
    <source>
        <dbReference type="Proteomes" id="UP001186974"/>
    </source>
</evidence>
<name>A0ACC3DJ90_9PEZI</name>
<sequence length="435" mass="47856">MLDLLWAQAFGLVLSPIEQEFGFPRDQSGNISVAFSSGLTAGAFVWGFLVDIVGRQWAFNLTVLISSIFGLCLAIPDYYTAFLVLTAFVGFGVGGNIPIDTTICLEFIPQNRRFLLALLSIFQPVGVILCSAIAYGFIPQHSCKPDFTMGDAALPSCRLVAAGTPCCSKDQNMGYRYLLYTIGAITLAVFFARFVIFRFQESPKFLVYRGHDEKAVKVLEHIAHFNKQPCGVSLEDFEKLVQEHDSTVSTNSNSGMLTGVNAKALKSTYGEKLKLELARYKMLFSSAQMTRLTILIWLTYICDFWGFTVAGTYLPTILALKNGAINVTLKATYRSYVYIYLPGIVGVVLGSVMYNVPAVGRKWTMVIASGLMGASIFIFSAVNTEASNIGLNVMEYFFQSMFNAVLYGWTPEAYPAPIRGTACGVASFWGRLFGI</sequence>
<reference evidence="1" key="1">
    <citation type="submission" date="2024-09" db="EMBL/GenBank/DDBJ databases">
        <title>Black Yeasts Isolated from many extreme environments.</title>
        <authorList>
            <person name="Coleine C."/>
            <person name="Stajich J.E."/>
            <person name="Selbmann L."/>
        </authorList>
    </citation>
    <scope>NUCLEOTIDE SEQUENCE</scope>
    <source>
        <strain evidence="1">CCFEE 5737</strain>
    </source>
</reference>
<gene>
    <name evidence="1" type="ORF">LTS18_012520</name>
</gene>
<dbReference type="Proteomes" id="UP001186974">
    <property type="component" value="Unassembled WGS sequence"/>
</dbReference>
<accession>A0ACC3DJ90</accession>
<comment type="caution">
    <text evidence="1">The sequence shown here is derived from an EMBL/GenBank/DDBJ whole genome shotgun (WGS) entry which is preliminary data.</text>
</comment>
<feature type="non-terminal residue" evidence="1">
    <location>
        <position position="435"/>
    </location>
</feature>
<dbReference type="EMBL" id="JAWDJW010003757">
    <property type="protein sequence ID" value="KAK3076619.1"/>
    <property type="molecule type" value="Genomic_DNA"/>
</dbReference>
<keyword evidence="2" id="KW-1185">Reference proteome</keyword>
<organism evidence="1 2">
    <name type="scientific">Coniosporium uncinatum</name>
    <dbReference type="NCBI Taxonomy" id="93489"/>
    <lineage>
        <taxon>Eukaryota</taxon>
        <taxon>Fungi</taxon>
        <taxon>Dikarya</taxon>
        <taxon>Ascomycota</taxon>
        <taxon>Pezizomycotina</taxon>
        <taxon>Dothideomycetes</taxon>
        <taxon>Dothideomycetes incertae sedis</taxon>
        <taxon>Coniosporium</taxon>
    </lineage>
</organism>
<evidence type="ECO:0000313" key="1">
    <source>
        <dbReference type="EMBL" id="KAK3076619.1"/>
    </source>
</evidence>
<protein>
    <submittedName>
        <fullName evidence="1">Uncharacterized protein</fullName>
    </submittedName>
</protein>
<proteinExistence type="predicted"/>